<keyword evidence="3 9" id="KW-0808">Transferase</keyword>
<keyword evidence="1 9" id="KW-1003">Cell membrane</keyword>
<dbReference type="CDD" id="cd09110">
    <property type="entry name" value="PLDc_CLS_1"/>
    <property type="match status" value="1"/>
</dbReference>
<dbReference type="EMBL" id="JBHSAJ010000027">
    <property type="protein sequence ID" value="MFC3935076.1"/>
    <property type="molecule type" value="Genomic_DNA"/>
</dbReference>
<accession>A0ABV8D9S0</accession>
<comment type="caution">
    <text evidence="11">The sequence shown here is derived from an EMBL/GenBank/DDBJ whole genome shotgun (WGS) entry which is preliminary data.</text>
</comment>
<dbReference type="InterPro" id="IPR001736">
    <property type="entry name" value="PLipase_D/transphosphatidylase"/>
</dbReference>
<feature type="active site" evidence="9">
    <location>
        <position position="304"/>
    </location>
</feature>
<dbReference type="EC" id="2.7.8.-" evidence="9"/>
<dbReference type="SUPFAM" id="SSF56024">
    <property type="entry name" value="Phospholipase D/nuclease"/>
    <property type="match status" value="2"/>
</dbReference>
<feature type="active site" evidence="9">
    <location>
        <position position="297"/>
    </location>
</feature>
<dbReference type="InterPro" id="IPR025202">
    <property type="entry name" value="PLD-like_dom"/>
</dbReference>
<comment type="function">
    <text evidence="9">Catalyzes the phosphatidyl group transfer from one phosphatidylglycerol molecule to another to form cardiolipin (CL) (diphosphatidylglycerol) and glycerol.</text>
</comment>
<keyword evidence="6 9" id="KW-0472">Membrane</keyword>
<dbReference type="Pfam" id="PF13091">
    <property type="entry name" value="PLDc_2"/>
    <property type="match status" value="2"/>
</dbReference>
<dbReference type="NCBIfam" id="NF008427">
    <property type="entry name" value="PRK11263.1"/>
    <property type="match status" value="1"/>
</dbReference>
<protein>
    <recommendedName>
        <fullName evidence="9">Cardiolipin synthase B</fullName>
        <shortName evidence="9">CL synthase</shortName>
        <ecNumber evidence="9">2.7.8.-</ecNumber>
    </recommendedName>
</protein>
<keyword evidence="4" id="KW-0677">Repeat</keyword>
<evidence type="ECO:0000256" key="4">
    <source>
        <dbReference type="ARBA" id="ARBA00022737"/>
    </source>
</evidence>
<sequence>MKRPAFRLPRSSRWVPGNHFELLENGEEFFPRVFNAIAQARREVMLETFILFEDKIGQELHAALLAAAQRGVEVHVLVDGFGSPDLSDQFVGSLVDVGVRFRVFDPGRRFLGQRLNVLRRMHRKIVVVDGQLGFIGGINYSADHMADFGPEAKQDYAVQVRGPVVAQMHRFTREAVLDRSAHQRPHATDITGRPHAGTANAMFVTRDNQQHTNDIERQYRVALRAARSRVVIANAYFFPGYRFIREMRRAAKRGVDVRLILQGQPDMPIVKTAASLLYDHLQRAGVRVYEYCDRPLHGKVALVDEDWSTVGSSNLDPLSLSLNLEANVIIQDRDFNAHLHRRLSHLMDTSCKQIEAAAPSHWNGLRLLRSYAVYHLMRWFPAWAGWLPHHEPTITLASPGTSSAEPASSAAT</sequence>
<keyword evidence="8 9" id="KW-1208">Phospholipid metabolism</keyword>
<proteinExistence type="inferred from homology"/>
<comment type="subcellular location">
    <subcellularLocation>
        <location evidence="9">Cell membrane</location>
        <topology evidence="9">Peripheral membrane protein</topology>
    </subcellularLocation>
</comment>
<evidence type="ECO:0000256" key="8">
    <source>
        <dbReference type="ARBA" id="ARBA00023264"/>
    </source>
</evidence>
<gene>
    <name evidence="9 11" type="primary">clsB</name>
    <name evidence="11" type="ORF">ACFOW3_10605</name>
</gene>
<dbReference type="InterPro" id="IPR030872">
    <property type="entry name" value="Cardiolipin_synth_ClsB"/>
</dbReference>
<evidence type="ECO:0000256" key="5">
    <source>
        <dbReference type="ARBA" id="ARBA00023098"/>
    </source>
</evidence>
<comment type="catalytic activity">
    <reaction evidence="9">
        <text>2 a 1,2-diacyl-sn-glycero-3-phospho-(1'-sn-glycerol) = a cardiolipin + glycerol</text>
        <dbReference type="Rhea" id="RHEA:31451"/>
        <dbReference type="ChEBI" id="CHEBI:17754"/>
        <dbReference type="ChEBI" id="CHEBI:62237"/>
        <dbReference type="ChEBI" id="CHEBI:64716"/>
    </reaction>
</comment>
<dbReference type="PANTHER" id="PTHR21248">
    <property type="entry name" value="CARDIOLIPIN SYNTHASE"/>
    <property type="match status" value="1"/>
</dbReference>
<dbReference type="RefSeq" id="WP_055400797.1">
    <property type="nucleotide sequence ID" value="NZ_JAMXAX010000014.1"/>
</dbReference>
<name>A0ABV8D9S0_9BURK</name>
<reference evidence="12" key="1">
    <citation type="journal article" date="2019" name="Int. J. Syst. Evol. Microbiol.">
        <title>The Global Catalogue of Microorganisms (GCM) 10K type strain sequencing project: providing services to taxonomists for standard genome sequencing and annotation.</title>
        <authorList>
            <consortium name="The Broad Institute Genomics Platform"/>
            <consortium name="The Broad Institute Genome Sequencing Center for Infectious Disease"/>
            <person name="Wu L."/>
            <person name="Ma J."/>
        </authorList>
    </citation>
    <scope>NUCLEOTIDE SEQUENCE [LARGE SCALE GENOMIC DNA]</scope>
    <source>
        <strain evidence="12">CCUG 2113</strain>
    </source>
</reference>
<dbReference type="CDD" id="cd09159">
    <property type="entry name" value="PLDc_ybhO_like_2"/>
    <property type="match status" value="1"/>
</dbReference>
<feature type="domain" description="PLD phosphodiesterase" evidence="10">
    <location>
        <begin position="292"/>
        <end position="319"/>
    </location>
</feature>
<dbReference type="PROSITE" id="PS50035">
    <property type="entry name" value="PLD"/>
    <property type="match status" value="2"/>
</dbReference>
<feature type="domain" description="PLD phosphodiesterase" evidence="10">
    <location>
        <begin position="117"/>
        <end position="144"/>
    </location>
</feature>
<dbReference type="Proteomes" id="UP001595693">
    <property type="component" value="Unassembled WGS sequence"/>
</dbReference>
<evidence type="ECO:0000256" key="2">
    <source>
        <dbReference type="ARBA" id="ARBA00022516"/>
    </source>
</evidence>
<comment type="similarity">
    <text evidence="9">Belongs to the phospholipase D family. Cardiolipin synthase subfamily. ClsB sub-subfamily.</text>
</comment>
<keyword evidence="2 9" id="KW-0444">Lipid biosynthesis</keyword>
<organism evidence="11 12">
    <name type="scientific">Acidovorax facilis</name>
    <dbReference type="NCBI Taxonomy" id="12917"/>
    <lineage>
        <taxon>Bacteria</taxon>
        <taxon>Pseudomonadati</taxon>
        <taxon>Pseudomonadota</taxon>
        <taxon>Betaproteobacteria</taxon>
        <taxon>Burkholderiales</taxon>
        <taxon>Comamonadaceae</taxon>
        <taxon>Acidovorax</taxon>
    </lineage>
</organism>
<evidence type="ECO:0000259" key="10">
    <source>
        <dbReference type="PROSITE" id="PS50035"/>
    </source>
</evidence>
<dbReference type="PANTHER" id="PTHR21248:SF23">
    <property type="entry name" value="CARDIOLIPIN SYNTHASE B"/>
    <property type="match status" value="1"/>
</dbReference>
<evidence type="ECO:0000256" key="1">
    <source>
        <dbReference type="ARBA" id="ARBA00022475"/>
    </source>
</evidence>
<feature type="active site" evidence="9">
    <location>
        <position position="129"/>
    </location>
</feature>
<evidence type="ECO:0000256" key="9">
    <source>
        <dbReference type="HAMAP-Rule" id="MF_01917"/>
    </source>
</evidence>
<dbReference type="HAMAP" id="MF_01917">
    <property type="entry name" value="Cardiolipin_synth_ClsB"/>
    <property type="match status" value="1"/>
</dbReference>
<keyword evidence="7 9" id="KW-0594">Phospholipid biosynthesis</keyword>
<evidence type="ECO:0000256" key="3">
    <source>
        <dbReference type="ARBA" id="ARBA00022679"/>
    </source>
</evidence>
<feature type="active site" evidence="9">
    <location>
        <position position="122"/>
    </location>
</feature>
<feature type="active site" evidence="9">
    <location>
        <position position="124"/>
    </location>
</feature>
<evidence type="ECO:0000313" key="12">
    <source>
        <dbReference type="Proteomes" id="UP001595693"/>
    </source>
</evidence>
<evidence type="ECO:0000313" key="11">
    <source>
        <dbReference type="EMBL" id="MFC3935076.1"/>
    </source>
</evidence>
<keyword evidence="5 9" id="KW-0443">Lipid metabolism</keyword>
<dbReference type="Gene3D" id="3.30.870.10">
    <property type="entry name" value="Endonuclease Chain A"/>
    <property type="match status" value="2"/>
</dbReference>
<dbReference type="GO" id="GO:0016740">
    <property type="term" value="F:transferase activity"/>
    <property type="evidence" value="ECO:0007669"/>
    <property type="project" value="UniProtKB-KW"/>
</dbReference>
<evidence type="ECO:0000256" key="7">
    <source>
        <dbReference type="ARBA" id="ARBA00023209"/>
    </source>
</evidence>
<keyword evidence="12" id="KW-1185">Reference proteome</keyword>
<dbReference type="SMART" id="SM00155">
    <property type="entry name" value="PLDc"/>
    <property type="match status" value="2"/>
</dbReference>
<evidence type="ECO:0000256" key="6">
    <source>
        <dbReference type="ARBA" id="ARBA00023136"/>
    </source>
</evidence>
<feature type="active site" evidence="9">
    <location>
        <position position="299"/>
    </location>
</feature>